<gene>
    <name evidence="1" type="ORF">PUN28_017996</name>
</gene>
<evidence type="ECO:0000313" key="1">
    <source>
        <dbReference type="EMBL" id="KAL0102425.1"/>
    </source>
</evidence>
<protein>
    <submittedName>
        <fullName evidence="1">Uncharacterized protein</fullName>
    </submittedName>
</protein>
<keyword evidence="2" id="KW-1185">Reference proteome</keyword>
<comment type="caution">
    <text evidence="1">The sequence shown here is derived from an EMBL/GenBank/DDBJ whole genome shotgun (WGS) entry which is preliminary data.</text>
</comment>
<evidence type="ECO:0000313" key="2">
    <source>
        <dbReference type="Proteomes" id="UP001430953"/>
    </source>
</evidence>
<proteinExistence type="predicted"/>
<accession>A0AAW2EHM5</accession>
<sequence length="78" mass="9041">MHTDFTLLDEAVGAVQADAIEKEIAAMRKVKSDTPPQRQKKLMEQVLENLKKINSWIIRLERRPNEMRDTRENLAPAL</sequence>
<organism evidence="1 2">
    <name type="scientific">Cardiocondyla obscurior</name>
    <dbReference type="NCBI Taxonomy" id="286306"/>
    <lineage>
        <taxon>Eukaryota</taxon>
        <taxon>Metazoa</taxon>
        <taxon>Ecdysozoa</taxon>
        <taxon>Arthropoda</taxon>
        <taxon>Hexapoda</taxon>
        <taxon>Insecta</taxon>
        <taxon>Pterygota</taxon>
        <taxon>Neoptera</taxon>
        <taxon>Endopterygota</taxon>
        <taxon>Hymenoptera</taxon>
        <taxon>Apocrita</taxon>
        <taxon>Aculeata</taxon>
        <taxon>Formicoidea</taxon>
        <taxon>Formicidae</taxon>
        <taxon>Myrmicinae</taxon>
        <taxon>Cardiocondyla</taxon>
    </lineage>
</organism>
<dbReference type="Proteomes" id="UP001430953">
    <property type="component" value="Unassembled WGS sequence"/>
</dbReference>
<reference evidence="1 2" key="1">
    <citation type="submission" date="2023-03" db="EMBL/GenBank/DDBJ databases">
        <title>High recombination rates correlate with genetic variation in Cardiocondyla obscurior ants.</title>
        <authorList>
            <person name="Errbii M."/>
        </authorList>
    </citation>
    <scope>NUCLEOTIDE SEQUENCE [LARGE SCALE GENOMIC DNA]</scope>
    <source>
        <strain evidence="1">Alpha-2009</strain>
        <tissue evidence="1">Whole body</tissue>
    </source>
</reference>
<dbReference type="EMBL" id="JADYXP020000022">
    <property type="protein sequence ID" value="KAL0102425.1"/>
    <property type="molecule type" value="Genomic_DNA"/>
</dbReference>
<name>A0AAW2EHM5_9HYME</name>
<dbReference type="AlphaFoldDB" id="A0AAW2EHM5"/>